<sequence length="51" mass="5776">MRTVVPVRALAKAYSILHSHACLSTMDDGLSLTKRRMTRACDKCRVRKSKL</sequence>
<dbReference type="EMBL" id="KZ293677">
    <property type="protein sequence ID" value="PBK87665.1"/>
    <property type="molecule type" value="Genomic_DNA"/>
</dbReference>
<gene>
    <name evidence="1" type="ORF">ARMGADRAFT_450565</name>
</gene>
<reference evidence="2" key="1">
    <citation type="journal article" date="2017" name="Nat. Ecol. Evol.">
        <title>Genome expansion and lineage-specific genetic innovations in the forest pathogenic fungi Armillaria.</title>
        <authorList>
            <person name="Sipos G."/>
            <person name="Prasanna A.N."/>
            <person name="Walter M.C."/>
            <person name="O'Connor E."/>
            <person name="Balint B."/>
            <person name="Krizsan K."/>
            <person name="Kiss B."/>
            <person name="Hess J."/>
            <person name="Varga T."/>
            <person name="Slot J."/>
            <person name="Riley R."/>
            <person name="Boka B."/>
            <person name="Rigling D."/>
            <person name="Barry K."/>
            <person name="Lee J."/>
            <person name="Mihaltcheva S."/>
            <person name="LaButti K."/>
            <person name="Lipzen A."/>
            <person name="Waldron R."/>
            <person name="Moloney N.M."/>
            <person name="Sperisen C."/>
            <person name="Kredics L."/>
            <person name="Vagvoelgyi C."/>
            <person name="Patrignani A."/>
            <person name="Fitzpatrick D."/>
            <person name="Nagy I."/>
            <person name="Doyle S."/>
            <person name="Anderson J.B."/>
            <person name="Grigoriev I.V."/>
            <person name="Gueldener U."/>
            <person name="Muensterkoetter M."/>
            <person name="Nagy L.G."/>
        </authorList>
    </citation>
    <scope>NUCLEOTIDE SEQUENCE [LARGE SCALE GENOMIC DNA]</scope>
    <source>
        <strain evidence="2">Ar21-2</strain>
    </source>
</reference>
<accession>A0A2H3CXC4</accession>
<organism evidence="1 2">
    <name type="scientific">Armillaria gallica</name>
    <name type="common">Bulbous honey fungus</name>
    <name type="synonym">Armillaria bulbosa</name>
    <dbReference type="NCBI Taxonomy" id="47427"/>
    <lineage>
        <taxon>Eukaryota</taxon>
        <taxon>Fungi</taxon>
        <taxon>Dikarya</taxon>
        <taxon>Basidiomycota</taxon>
        <taxon>Agaricomycotina</taxon>
        <taxon>Agaricomycetes</taxon>
        <taxon>Agaricomycetidae</taxon>
        <taxon>Agaricales</taxon>
        <taxon>Marasmiineae</taxon>
        <taxon>Physalacriaceae</taxon>
        <taxon>Armillaria</taxon>
    </lineage>
</organism>
<evidence type="ECO:0000313" key="1">
    <source>
        <dbReference type="EMBL" id="PBK87665.1"/>
    </source>
</evidence>
<proteinExistence type="predicted"/>
<name>A0A2H3CXC4_ARMGA</name>
<dbReference type="OrthoDB" id="2123952at2759"/>
<keyword evidence="2" id="KW-1185">Reference proteome</keyword>
<dbReference type="Proteomes" id="UP000217790">
    <property type="component" value="Unassembled WGS sequence"/>
</dbReference>
<dbReference type="AlphaFoldDB" id="A0A2H3CXC4"/>
<dbReference type="InParanoid" id="A0A2H3CXC4"/>
<evidence type="ECO:0000313" key="2">
    <source>
        <dbReference type="Proteomes" id="UP000217790"/>
    </source>
</evidence>
<protein>
    <submittedName>
        <fullName evidence="1">Uncharacterized protein</fullName>
    </submittedName>
</protein>